<dbReference type="RefSeq" id="WP_126269241.1">
    <property type="nucleotide sequence ID" value="NZ_CP034463.1"/>
</dbReference>
<evidence type="ECO:0000256" key="1">
    <source>
        <dbReference type="ARBA" id="ARBA00001974"/>
    </source>
</evidence>
<dbReference type="KEGG" id="saqu:EJC51_00985"/>
<dbReference type="InterPro" id="IPR006093">
    <property type="entry name" value="Oxy_OxRdtase_FAD_BS"/>
</dbReference>
<keyword evidence="3" id="KW-0285">Flavoprotein</keyword>
<dbReference type="InterPro" id="IPR036318">
    <property type="entry name" value="FAD-bd_PCMH-like_sf"/>
</dbReference>
<protein>
    <submittedName>
        <fullName evidence="8">FAD-binding oxidoreductase</fullName>
    </submittedName>
</protein>
<feature type="domain" description="FAD-binding PCMH-type" evidence="7">
    <location>
        <begin position="83"/>
        <end position="252"/>
    </location>
</feature>
<dbReference type="SUPFAM" id="SSF56176">
    <property type="entry name" value="FAD-binding/transporter-associated domain-like"/>
    <property type="match status" value="1"/>
</dbReference>
<proteinExistence type="inferred from homology"/>
<dbReference type="InterPro" id="IPR016169">
    <property type="entry name" value="FAD-bd_PCMH_sub2"/>
</dbReference>
<dbReference type="Pfam" id="PF08031">
    <property type="entry name" value="BBE"/>
    <property type="match status" value="1"/>
</dbReference>
<dbReference type="Gene3D" id="3.30.43.10">
    <property type="entry name" value="Uridine Diphospho-n-acetylenolpyruvylglucosamine Reductase, domain 2"/>
    <property type="match status" value="1"/>
</dbReference>
<evidence type="ECO:0000256" key="5">
    <source>
        <dbReference type="ARBA" id="ARBA00023002"/>
    </source>
</evidence>
<dbReference type="PANTHER" id="PTHR42973">
    <property type="entry name" value="BINDING OXIDOREDUCTASE, PUTATIVE (AFU_ORTHOLOGUE AFUA_1G17690)-RELATED"/>
    <property type="match status" value="1"/>
</dbReference>
<dbReference type="PANTHER" id="PTHR42973:SF39">
    <property type="entry name" value="FAD-BINDING PCMH-TYPE DOMAIN-CONTAINING PROTEIN"/>
    <property type="match status" value="1"/>
</dbReference>
<sequence length="509" mass="54856">MAESDDGPLEADATTARPVLRADRPGQPGGPTRPDDVRASLVAPRGSATVGEVNALTVAVQGPVLLPGSEDYDAERAGFQAAYQHRPAVVVGATTADDVCATVRFAAERRWPIAVQSTGHGISTPLRGEGVLITTRRMNRVEVDARARTARIEAGARWKDVIREAARHRLAPLNGSAPGVGVVGYLLGGGTPLLGREFGYACDHLRSIDIVTADGTRRHVTADSDAELFWALRGGGANFGVVTALETELVPVAGLYGGGLFFEAADDAIGILRAYRNWSLTVPEQLTSSIGLMVYPPIPAFPEPLRGRYAAHIRIVFNGDPAEGERLIAPLRAIGPRLIDTVAEMPYSQVGSIYSDPEFSHSYYGNNILLRELDPSALQTLLDLTGPDAIPPCVVDLRHLGGAMSRPPAVPSAVGGRKAQYVLRVLNGIGGPIREDPFADARPVHQRLMHAFKPWTVGRNLNFVYSDGRPSAPDDVREFYDPEAFDRLVRLKAQYDADNLFRYNHNLSA</sequence>
<evidence type="ECO:0000256" key="2">
    <source>
        <dbReference type="ARBA" id="ARBA00005466"/>
    </source>
</evidence>
<comment type="cofactor">
    <cofactor evidence="1">
        <name>FAD</name>
        <dbReference type="ChEBI" id="CHEBI:57692"/>
    </cofactor>
</comment>
<dbReference type="Pfam" id="PF01565">
    <property type="entry name" value="FAD_binding_4"/>
    <property type="match status" value="1"/>
</dbReference>
<dbReference type="InterPro" id="IPR016167">
    <property type="entry name" value="FAD-bd_PCMH_sub1"/>
</dbReference>
<dbReference type="Gene3D" id="3.30.465.10">
    <property type="match status" value="1"/>
</dbReference>
<keyword evidence="4" id="KW-0274">FAD</keyword>
<dbReference type="PROSITE" id="PS00862">
    <property type="entry name" value="OX2_COVAL_FAD"/>
    <property type="match status" value="1"/>
</dbReference>
<dbReference type="InterPro" id="IPR016166">
    <property type="entry name" value="FAD-bd_PCMH"/>
</dbReference>
<gene>
    <name evidence="8" type="ORF">EJC51_00985</name>
</gene>
<reference evidence="8 9" key="1">
    <citation type="submission" date="2018-12" db="EMBL/GenBank/DDBJ databases">
        <authorList>
            <person name="Li K."/>
        </authorList>
    </citation>
    <scope>NUCLEOTIDE SEQUENCE [LARGE SCALE GENOMIC DNA]</scope>
    <source>
        <strain evidence="9">CR22</strain>
    </source>
</reference>
<dbReference type="PROSITE" id="PS51387">
    <property type="entry name" value="FAD_PCMH"/>
    <property type="match status" value="1"/>
</dbReference>
<dbReference type="GO" id="GO:0071949">
    <property type="term" value="F:FAD binding"/>
    <property type="evidence" value="ECO:0007669"/>
    <property type="project" value="InterPro"/>
</dbReference>
<evidence type="ECO:0000259" key="7">
    <source>
        <dbReference type="PROSITE" id="PS51387"/>
    </source>
</evidence>
<evidence type="ECO:0000313" key="9">
    <source>
        <dbReference type="Proteomes" id="UP000280197"/>
    </source>
</evidence>
<dbReference type="EMBL" id="CP034463">
    <property type="protein sequence ID" value="AZP14854.1"/>
    <property type="molecule type" value="Genomic_DNA"/>
</dbReference>
<dbReference type="InterPro" id="IPR012951">
    <property type="entry name" value="BBE"/>
</dbReference>
<comment type="similarity">
    <text evidence="2">Belongs to the oxygen-dependent FAD-linked oxidoreductase family.</text>
</comment>
<accession>A0A3S9HRZ6</accession>
<organism evidence="8 9">
    <name type="scientific">Streptomyces aquilus</name>
    <dbReference type="NCBI Taxonomy" id="2548456"/>
    <lineage>
        <taxon>Bacteria</taxon>
        <taxon>Bacillati</taxon>
        <taxon>Actinomycetota</taxon>
        <taxon>Actinomycetes</taxon>
        <taxon>Kitasatosporales</taxon>
        <taxon>Streptomycetaceae</taxon>
        <taxon>Streptomyces</taxon>
    </lineage>
</organism>
<evidence type="ECO:0000256" key="6">
    <source>
        <dbReference type="SAM" id="MobiDB-lite"/>
    </source>
</evidence>
<dbReference type="Gene3D" id="3.40.462.20">
    <property type="match status" value="1"/>
</dbReference>
<feature type="region of interest" description="Disordered" evidence="6">
    <location>
        <begin position="1"/>
        <end position="38"/>
    </location>
</feature>
<evidence type="ECO:0000313" key="8">
    <source>
        <dbReference type="EMBL" id="AZP14854.1"/>
    </source>
</evidence>
<dbReference type="InterPro" id="IPR050416">
    <property type="entry name" value="FAD-linked_Oxidoreductase"/>
</dbReference>
<name>A0A3S9HRZ6_9ACTN</name>
<keyword evidence="9" id="KW-1185">Reference proteome</keyword>
<dbReference type="AlphaFoldDB" id="A0A3S9HRZ6"/>
<dbReference type="InterPro" id="IPR006094">
    <property type="entry name" value="Oxid_FAD_bind_N"/>
</dbReference>
<dbReference type="GO" id="GO:0016491">
    <property type="term" value="F:oxidoreductase activity"/>
    <property type="evidence" value="ECO:0007669"/>
    <property type="project" value="UniProtKB-KW"/>
</dbReference>
<evidence type="ECO:0000256" key="4">
    <source>
        <dbReference type="ARBA" id="ARBA00022827"/>
    </source>
</evidence>
<keyword evidence="5" id="KW-0560">Oxidoreductase</keyword>
<dbReference type="Proteomes" id="UP000280197">
    <property type="component" value="Chromosome"/>
</dbReference>
<evidence type="ECO:0000256" key="3">
    <source>
        <dbReference type="ARBA" id="ARBA00022630"/>
    </source>
</evidence>